<keyword evidence="5" id="KW-1185">Reference proteome</keyword>
<evidence type="ECO:0000259" key="3">
    <source>
        <dbReference type="Pfam" id="PF00144"/>
    </source>
</evidence>
<dbReference type="Gene3D" id="3.40.710.10">
    <property type="entry name" value="DD-peptidase/beta-lactamase superfamily"/>
    <property type="match status" value="1"/>
</dbReference>
<feature type="chain" id="PRO_5006632905" evidence="2">
    <location>
        <begin position="25"/>
        <end position="488"/>
    </location>
</feature>
<keyword evidence="1" id="KW-0472">Membrane</keyword>
<feature type="transmembrane region" description="Helical" evidence="1">
    <location>
        <begin position="424"/>
        <end position="446"/>
    </location>
</feature>
<dbReference type="OrthoDB" id="162146at2"/>
<dbReference type="Proteomes" id="UP000055060">
    <property type="component" value="Unassembled WGS sequence"/>
</dbReference>
<dbReference type="STRING" id="360412.LARV_00448"/>
<keyword evidence="1" id="KW-1133">Transmembrane helix</keyword>
<evidence type="ECO:0000256" key="2">
    <source>
        <dbReference type="SAM" id="SignalP"/>
    </source>
</evidence>
<sequence length="488" mass="54172">MTHKLSHFLLAALCLIFVCTLVTSDVRASGAAGDFKAVDDYLTTAMRRHNIPGIALAVTQDDQIVFSRGYGQAGDDRAVTPDTPFYIGSQTKSFTAMAVMQLVEQGKLALDEPVKSYLPWFRVADEQASGQITIRQLLQHTSGLSEAGYVESFPPDTSLEVLARDLSRARLAARPGEKMQYFNPGYSLLGLLVETASGQTYGDYISAHIFAPLKMTRSFTDPAAAQAAGLAQGYAQIFMLALPVDQTFYRYDQPAGFLISSASDLARYSMALMNGGELDGARVLSPESVAQLFTPNSAADSTYGFGWYISKYYGETQITHGGDTERFHTAVLLLPQRKMSLVMLVNENHLLKDYNEYNTVFWSLAGLLTGQSRPAEGISSMLYGWGLFILWLVILGLTVRDILRLPRWRGRVRDWTLRRRWLEVAKHLLGVAFTLLIVVMIVPAFLGRGFNWNWFTGFLPDVAIVVFTLALNDLIQAVAKAWMIVRIQ</sequence>
<keyword evidence="1" id="KW-0812">Transmembrane</keyword>
<dbReference type="Pfam" id="PF00144">
    <property type="entry name" value="Beta-lactamase"/>
    <property type="match status" value="1"/>
</dbReference>
<reference evidence="4" key="1">
    <citation type="submission" date="2015-07" db="EMBL/GenBank/DDBJ databases">
        <title>Draft Genome Sequences of Anaerolinea thermolimosa IMO-1, Bellilinea caldifistulae GOMI-1, Leptolinea tardivitalis YMTK-2, Levilinea saccharolytica KIBI-1,Longilinea arvoryzae KOME-1, Previously Described as Members of the Anaerolineaceae (Chloroflexi).</title>
        <authorList>
            <person name="Sekiguchi Y."/>
            <person name="Ohashi A."/>
            <person name="Matsuura N."/>
            <person name="Tourlousse M.D."/>
        </authorList>
    </citation>
    <scope>NUCLEOTIDE SEQUENCE [LARGE SCALE GENOMIC DNA]</scope>
    <source>
        <strain evidence="4">KOME-1</strain>
    </source>
</reference>
<organism evidence="4">
    <name type="scientific">Longilinea arvoryzae</name>
    <dbReference type="NCBI Taxonomy" id="360412"/>
    <lineage>
        <taxon>Bacteria</taxon>
        <taxon>Bacillati</taxon>
        <taxon>Chloroflexota</taxon>
        <taxon>Anaerolineae</taxon>
        <taxon>Anaerolineales</taxon>
        <taxon>Anaerolineaceae</taxon>
        <taxon>Longilinea</taxon>
    </lineage>
</organism>
<evidence type="ECO:0000313" key="4">
    <source>
        <dbReference type="EMBL" id="GAP12712.1"/>
    </source>
</evidence>
<gene>
    <name evidence="4" type="ORF">LARV_00448</name>
</gene>
<dbReference type="RefSeq" id="WP_075072118.1">
    <property type="nucleotide sequence ID" value="NZ_DF967972.1"/>
</dbReference>
<name>A0A0S7BF72_9CHLR</name>
<dbReference type="InterPro" id="IPR012338">
    <property type="entry name" value="Beta-lactam/transpept-like"/>
</dbReference>
<dbReference type="SUPFAM" id="SSF56601">
    <property type="entry name" value="beta-lactamase/transpeptidase-like"/>
    <property type="match status" value="1"/>
</dbReference>
<dbReference type="EMBL" id="DF967972">
    <property type="protein sequence ID" value="GAP12712.1"/>
    <property type="molecule type" value="Genomic_DNA"/>
</dbReference>
<dbReference type="PANTHER" id="PTHR46825">
    <property type="entry name" value="D-ALANYL-D-ALANINE-CARBOXYPEPTIDASE/ENDOPEPTIDASE AMPH"/>
    <property type="match status" value="1"/>
</dbReference>
<feature type="domain" description="Beta-lactamase-related" evidence="3">
    <location>
        <begin position="38"/>
        <end position="356"/>
    </location>
</feature>
<dbReference type="AlphaFoldDB" id="A0A0S7BF72"/>
<keyword evidence="2" id="KW-0732">Signal</keyword>
<proteinExistence type="predicted"/>
<dbReference type="InterPro" id="IPR050491">
    <property type="entry name" value="AmpC-like"/>
</dbReference>
<protein>
    <submittedName>
        <fullName evidence="4">Beta-lactamase class C and other penicillin binding proteins</fullName>
    </submittedName>
</protein>
<dbReference type="InterPro" id="IPR001466">
    <property type="entry name" value="Beta-lactam-related"/>
</dbReference>
<evidence type="ECO:0000313" key="5">
    <source>
        <dbReference type="Proteomes" id="UP000055060"/>
    </source>
</evidence>
<accession>A0A0S7BF72</accession>
<feature type="signal peptide" evidence="2">
    <location>
        <begin position="1"/>
        <end position="24"/>
    </location>
</feature>
<dbReference type="PANTHER" id="PTHR46825:SF9">
    <property type="entry name" value="BETA-LACTAMASE-RELATED DOMAIN-CONTAINING PROTEIN"/>
    <property type="match status" value="1"/>
</dbReference>
<evidence type="ECO:0000256" key="1">
    <source>
        <dbReference type="SAM" id="Phobius"/>
    </source>
</evidence>
<feature type="transmembrane region" description="Helical" evidence="1">
    <location>
        <begin position="382"/>
        <end position="403"/>
    </location>
</feature>